<evidence type="ECO:0000256" key="7">
    <source>
        <dbReference type="PIRSR" id="PIRSR000138-2"/>
    </source>
</evidence>
<evidence type="ECO:0000256" key="5">
    <source>
        <dbReference type="ARBA" id="ARBA00024042"/>
    </source>
</evidence>
<dbReference type="PANTHER" id="PTHR10578">
    <property type="entry name" value="S -2-HYDROXY-ACID OXIDASE-RELATED"/>
    <property type="match status" value="1"/>
</dbReference>
<evidence type="ECO:0000256" key="2">
    <source>
        <dbReference type="ARBA" id="ARBA00022630"/>
    </source>
</evidence>
<gene>
    <name evidence="9" type="ORF">EOT10_04250</name>
</gene>
<dbReference type="GO" id="GO:0010181">
    <property type="term" value="F:FMN binding"/>
    <property type="evidence" value="ECO:0007669"/>
    <property type="project" value="InterPro"/>
</dbReference>
<protein>
    <submittedName>
        <fullName evidence="9">Alpha-hydroxy-acid oxidizing protein</fullName>
    </submittedName>
</protein>
<organism evidence="9 10">
    <name type="scientific">Streptomyces antnestii</name>
    <dbReference type="NCBI Taxonomy" id="2494256"/>
    <lineage>
        <taxon>Bacteria</taxon>
        <taxon>Bacillati</taxon>
        <taxon>Actinomycetota</taxon>
        <taxon>Actinomycetes</taxon>
        <taxon>Kitasatosporales</taxon>
        <taxon>Streptomycetaceae</taxon>
        <taxon>Streptomyces</taxon>
    </lineage>
</organism>
<dbReference type="InterPro" id="IPR037396">
    <property type="entry name" value="FMN_HAD"/>
</dbReference>
<dbReference type="AlphaFoldDB" id="A0A3S2VLS5"/>
<dbReference type="PANTHER" id="PTHR10578:SF107">
    <property type="entry name" value="2-HYDROXYACID OXIDASE 1"/>
    <property type="match status" value="1"/>
</dbReference>
<feature type="binding site" evidence="7">
    <location>
        <begin position="276"/>
        <end position="280"/>
    </location>
    <ligand>
        <name>FMN</name>
        <dbReference type="ChEBI" id="CHEBI:58210"/>
    </ligand>
</feature>
<evidence type="ECO:0000259" key="8">
    <source>
        <dbReference type="PROSITE" id="PS51349"/>
    </source>
</evidence>
<evidence type="ECO:0000313" key="10">
    <source>
        <dbReference type="Proteomes" id="UP000283128"/>
    </source>
</evidence>
<dbReference type="PROSITE" id="PS51349">
    <property type="entry name" value="FMN_HYDROXY_ACID_DH_2"/>
    <property type="match status" value="1"/>
</dbReference>
<dbReference type="Gene3D" id="3.20.20.70">
    <property type="entry name" value="Aldolase class I"/>
    <property type="match status" value="1"/>
</dbReference>
<dbReference type="RefSeq" id="WP_127826634.1">
    <property type="nucleotide sequence ID" value="NZ_RZYA01000001.1"/>
</dbReference>
<feature type="binding site" evidence="7">
    <location>
        <position position="221"/>
    </location>
    <ligand>
        <name>FMN</name>
        <dbReference type="ChEBI" id="CHEBI:58210"/>
    </ligand>
</feature>
<dbReference type="Proteomes" id="UP000283128">
    <property type="component" value="Unassembled WGS sequence"/>
</dbReference>
<dbReference type="InterPro" id="IPR012133">
    <property type="entry name" value="Alpha-hydoxy_acid_DH_FMN"/>
</dbReference>
<accession>A0A3S2VLS5</accession>
<keyword evidence="4" id="KW-0560">Oxidoreductase</keyword>
<dbReference type="SUPFAM" id="SSF51395">
    <property type="entry name" value="FMN-linked oxidoreductases"/>
    <property type="match status" value="1"/>
</dbReference>
<dbReference type="GO" id="GO:0016614">
    <property type="term" value="F:oxidoreductase activity, acting on CH-OH group of donors"/>
    <property type="evidence" value="ECO:0007669"/>
    <property type="project" value="UniProtKB-ARBA"/>
</dbReference>
<evidence type="ECO:0000313" key="9">
    <source>
        <dbReference type="EMBL" id="RVU29048.1"/>
    </source>
</evidence>
<feature type="binding site" evidence="7">
    <location>
        <position position="131"/>
    </location>
    <ligand>
        <name>glyoxylate</name>
        <dbReference type="ChEBI" id="CHEBI:36655"/>
    </ligand>
</feature>
<dbReference type="OrthoDB" id="9770452at2"/>
<feature type="binding site" evidence="7">
    <location>
        <position position="26"/>
    </location>
    <ligand>
        <name>glyoxylate</name>
        <dbReference type="ChEBI" id="CHEBI:36655"/>
    </ligand>
</feature>
<dbReference type="FunFam" id="3.20.20.70:FF:000029">
    <property type="entry name" value="L-lactate dehydrogenase"/>
    <property type="match status" value="1"/>
</dbReference>
<feature type="binding site" evidence="7">
    <location>
        <position position="166"/>
    </location>
    <ligand>
        <name>glyoxylate</name>
        <dbReference type="ChEBI" id="CHEBI:36655"/>
    </ligand>
</feature>
<dbReference type="PIRSF" id="PIRSF000138">
    <property type="entry name" value="Al-hdrx_acd_dh"/>
    <property type="match status" value="1"/>
</dbReference>
<dbReference type="CDD" id="cd02809">
    <property type="entry name" value="alpha_hydroxyacid_oxid_FMN"/>
    <property type="match status" value="1"/>
</dbReference>
<feature type="binding site" evidence="7">
    <location>
        <position position="245"/>
    </location>
    <ligand>
        <name>glyoxylate</name>
        <dbReference type="ChEBI" id="CHEBI:36655"/>
    </ligand>
</feature>
<keyword evidence="10" id="KW-1185">Reference proteome</keyword>
<reference evidence="9 10" key="1">
    <citation type="submission" date="2019-01" db="EMBL/GenBank/DDBJ databases">
        <title>Genome sequences of Streptomyces and Rhizobium isolates collected from root and soil.</title>
        <authorList>
            <person name="Chhettri S."/>
            <person name="Sevigny J.L."/>
            <person name="Sen A."/>
            <person name="Ennis N."/>
            <person name="Tisa L."/>
        </authorList>
    </citation>
    <scope>NUCLEOTIDE SEQUENCE [LARGE SCALE GENOMIC DNA]</scope>
    <source>
        <strain evidence="9 10">San01</strain>
    </source>
</reference>
<name>A0A3S2VLS5_9ACTN</name>
<comment type="caution">
    <text evidence="9">The sequence shown here is derived from an EMBL/GenBank/DDBJ whole genome shotgun (WGS) entry which is preliminary data.</text>
</comment>
<evidence type="ECO:0000256" key="6">
    <source>
        <dbReference type="PIRSR" id="PIRSR000138-1"/>
    </source>
</evidence>
<dbReference type="EMBL" id="RZYA01000001">
    <property type="protein sequence ID" value="RVU29048.1"/>
    <property type="molecule type" value="Genomic_DNA"/>
</dbReference>
<dbReference type="InterPro" id="IPR000262">
    <property type="entry name" value="FMN-dep_DH"/>
</dbReference>
<comment type="cofactor">
    <cofactor evidence="1">
        <name>FMN</name>
        <dbReference type="ChEBI" id="CHEBI:58210"/>
    </cofactor>
</comment>
<dbReference type="Pfam" id="PF01070">
    <property type="entry name" value="FMN_dh"/>
    <property type="match status" value="1"/>
</dbReference>
<evidence type="ECO:0000256" key="4">
    <source>
        <dbReference type="ARBA" id="ARBA00023002"/>
    </source>
</evidence>
<feature type="domain" description="FMN hydroxy acid dehydrogenase" evidence="8">
    <location>
        <begin position="1"/>
        <end position="347"/>
    </location>
</feature>
<evidence type="ECO:0000256" key="1">
    <source>
        <dbReference type="ARBA" id="ARBA00001917"/>
    </source>
</evidence>
<evidence type="ECO:0000256" key="3">
    <source>
        <dbReference type="ARBA" id="ARBA00022643"/>
    </source>
</evidence>
<sequence length="347" mass="36687">MPDPTHPLDRRHDAAHHRMPPSAWVYLMGAAVDEHTARWNTARYAELPLLPRVCVDVSDVDTSCTLLGTRLDHPILLAPVALQRLFHPDGEHATLAGAAAAGTLPVISMESSVSLRDLSGAGSPPFWFHLYVQRDRGLTRELVARAEDAGAEALVTTLDTPVAGHRYRQQAAMTQLPDGVRRANLPDDADPRLAGGCLDPSVTWTDIEQLASATRLPVVGKGVLHPDDALRACAAGLAAVVVSNHGGRNLDTAAATVDQLPAVAEALAGRIPVLVDGGIRRGTDVLKAIALGAAAVLIGRPYVWGLATDGADGVRAVVDLLRDELATAMALCGTPRLELVDEKVLAR</sequence>
<keyword evidence="3 7" id="KW-0288">FMN</keyword>
<proteinExistence type="inferred from homology"/>
<feature type="binding site" evidence="7">
    <location>
        <position position="157"/>
    </location>
    <ligand>
        <name>FMN</name>
        <dbReference type="ChEBI" id="CHEBI:58210"/>
    </ligand>
</feature>
<feature type="active site" description="Proton acceptor" evidence="6">
    <location>
        <position position="245"/>
    </location>
</feature>
<dbReference type="InterPro" id="IPR013785">
    <property type="entry name" value="Aldolase_TIM"/>
</dbReference>
<feature type="binding site" evidence="7">
    <location>
        <position position="108"/>
    </location>
    <ligand>
        <name>FMN</name>
        <dbReference type="ChEBI" id="CHEBI:58210"/>
    </ligand>
</feature>
<feature type="binding site" evidence="7">
    <location>
        <begin position="299"/>
        <end position="300"/>
    </location>
    <ligand>
        <name>FMN</name>
        <dbReference type="ChEBI" id="CHEBI:58210"/>
    </ligand>
</feature>
<feature type="binding site" evidence="7">
    <location>
        <position position="248"/>
    </location>
    <ligand>
        <name>glyoxylate</name>
        <dbReference type="ChEBI" id="CHEBI:36655"/>
    </ligand>
</feature>
<keyword evidence="2 7" id="KW-0285">Flavoprotein</keyword>
<feature type="binding site" evidence="7">
    <location>
        <position position="243"/>
    </location>
    <ligand>
        <name>FMN</name>
        <dbReference type="ChEBI" id="CHEBI:58210"/>
    </ligand>
</feature>
<feature type="binding site" evidence="7">
    <location>
        <begin position="79"/>
        <end position="81"/>
    </location>
    <ligand>
        <name>FMN</name>
        <dbReference type="ChEBI" id="CHEBI:58210"/>
    </ligand>
</feature>
<comment type="similarity">
    <text evidence="5">Belongs to the FMN-dependent alpha-hydroxy acid dehydrogenase family.</text>
</comment>